<dbReference type="STRING" id="1611254.A0A2G5URD2"/>
<dbReference type="PIRSF" id="PIRSF006241">
    <property type="entry name" value="HyI"/>
    <property type="match status" value="1"/>
</dbReference>
<dbReference type="Pfam" id="PF01261">
    <property type="entry name" value="AP_endonuc_2"/>
    <property type="match status" value="1"/>
</dbReference>
<evidence type="ECO:0000256" key="2">
    <source>
        <dbReference type="ARBA" id="ARBA00002968"/>
    </source>
</evidence>
<organism evidence="10 11">
    <name type="scientific">Caenorhabditis nigoni</name>
    <dbReference type="NCBI Taxonomy" id="1611254"/>
    <lineage>
        <taxon>Eukaryota</taxon>
        <taxon>Metazoa</taxon>
        <taxon>Ecdysozoa</taxon>
        <taxon>Nematoda</taxon>
        <taxon>Chromadorea</taxon>
        <taxon>Rhabditida</taxon>
        <taxon>Rhabditina</taxon>
        <taxon>Rhabditomorpha</taxon>
        <taxon>Rhabditoidea</taxon>
        <taxon>Rhabditidae</taxon>
        <taxon>Peloderinae</taxon>
        <taxon>Caenorhabditis</taxon>
    </lineage>
</organism>
<evidence type="ECO:0000256" key="8">
    <source>
        <dbReference type="PIRSR" id="PIRSR006241-50"/>
    </source>
</evidence>
<evidence type="ECO:0000256" key="6">
    <source>
        <dbReference type="ARBA" id="ARBA00023235"/>
    </source>
</evidence>
<evidence type="ECO:0000259" key="9">
    <source>
        <dbReference type="Pfam" id="PF01261"/>
    </source>
</evidence>
<feature type="active site" description="Proton donor/acceptor" evidence="8">
    <location>
        <position position="176"/>
    </location>
</feature>
<dbReference type="OrthoDB" id="4214675at2759"/>
<comment type="function">
    <text evidence="2 7">Catalyzes the reversible isomerization between hydroxypyruvate and 2-hydroxy-3-oxopropanoate (also termed tartronate semialdehyde).</text>
</comment>
<sequence>MYFLCPCSLFSFALRNFFRFFRFSNTEKKEMSGKNRVAANLNMLFTHLPLIQRYSAAASHGFKLVEVSIPYSESAQNLRDAADQHNLKHTLINAPPGNWDHGFRGLAALKSQKDEFRNSLDTAIDYAKTLGCTRIHVMAGIPKTADDVANASEVYSENVLFAAEKFKEHDLICLIEPINKYTIPGYYLNNYEEAMRLIEKDQSKNLKIQYDTFHAQQINGQIGATMRKLKEHIGYIQVAQVPARGACDTAGELDYNFIFDEIRSIDSTWIIGAEYVGNSNDSFNWVENMGCSF</sequence>
<evidence type="ECO:0000313" key="11">
    <source>
        <dbReference type="Proteomes" id="UP000230233"/>
    </source>
</evidence>
<name>A0A2G5URD2_9PELO</name>
<dbReference type="Gene3D" id="3.20.20.150">
    <property type="entry name" value="Divalent-metal-dependent TIM barrel enzymes"/>
    <property type="match status" value="1"/>
</dbReference>
<evidence type="ECO:0000256" key="5">
    <source>
        <dbReference type="ARBA" id="ARBA00017985"/>
    </source>
</evidence>
<dbReference type="PANTHER" id="PTHR43489">
    <property type="entry name" value="ISOMERASE"/>
    <property type="match status" value="1"/>
</dbReference>
<gene>
    <name evidence="10" type="primary">Cnig_chr_III.g9265</name>
    <name evidence="10" type="ORF">B9Z55_009265</name>
</gene>
<dbReference type="FunFam" id="3.20.20.150:FF:000007">
    <property type="entry name" value="Hydroxypyruvate isomerase"/>
    <property type="match status" value="1"/>
</dbReference>
<keyword evidence="6 7" id="KW-0413">Isomerase</keyword>
<evidence type="ECO:0000256" key="4">
    <source>
        <dbReference type="ARBA" id="ARBA00012570"/>
    </source>
</evidence>
<evidence type="ECO:0000256" key="7">
    <source>
        <dbReference type="PIRNR" id="PIRNR006241"/>
    </source>
</evidence>
<evidence type="ECO:0000256" key="3">
    <source>
        <dbReference type="ARBA" id="ARBA00005962"/>
    </source>
</evidence>
<dbReference type="InterPro" id="IPR036237">
    <property type="entry name" value="Xyl_isomerase-like_sf"/>
</dbReference>
<comment type="caution">
    <text evidence="10">The sequence shown here is derived from an EMBL/GenBank/DDBJ whole genome shotgun (WGS) entry which is preliminary data.</text>
</comment>
<dbReference type="AlphaFoldDB" id="A0A2G5URD2"/>
<keyword evidence="11" id="KW-1185">Reference proteome</keyword>
<dbReference type="InterPro" id="IPR013022">
    <property type="entry name" value="Xyl_isomerase-like_TIM-brl"/>
</dbReference>
<proteinExistence type="inferred from homology"/>
<dbReference type="EC" id="5.3.1.22" evidence="4 7"/>
<comment type="similarity">
    <text evidence="3 7">Belongs to the hyi family.</text>
</comment>
<dbReference type="EMBL" id="PDUG01000003">
    <property type="protein sequence ID" value="PIC42070.1"/>
    <property type="molecule type" value="Genomic_DNA"/>
</dbReference>
<comment type="catalytic activity">
    <reaction evidence="1 7">
        <text>3-hydroxypyruvate = 2-hydroxy-3-oxopropanoate</text>
        <dbReference type="Rhea" id="RHEA:11952"/>
        <dbReference type="ChEBI" id="CHEBI:17180"/>
        <dbReference type="ChEBI" id="CHEBI:57978"/>
        <dbReference type="EC" id="5.3.1.22"/>
    </reaction>
</comment>
<dbReference type="InterPro" id="IPR026040">
    <property type="entry name" value="HyI-like"/>
</dbReference>
<feature type="domain" description="Xylose isomerase-like TIM barrel" evidence="9">
    <location>
        <begin position="56"/>
        <end position="287"/>
    </location>
</feature>
<dbReference type="GO" id="GO:0046487">
    <property type="term" value="P:glyoxylate metabolic process"/>
    <property type="evidence" value="ECO:0007669"/>
    <property type="project" value="TreeGrafter"/>
</dbReference>
<dbReference type="PANTHER" id="PTHR43489:SF6">
    <property type="entry name" value="HYDROXYPYRUVATE ISOMERASE-RELATED"/>
    <property type="match status" value="1"/>
</dbReference>
<accession>A0A2G5URD2</accession>
<dbReference type="GO" id="GO:0008903">
    <property type="term" value="F:hydroxypyruvate isomerase activity"/>
    <property type="evidence" value="ECO:0007669"/>
    <property type="project" value="UniProtKB-EC"/>
</dbReference>
<dbReference type="SUPFAM" id="SSF51658">
    <property type="entry name" value="Xylose isomerase-like"/>
    <property type="match status" value="1"/>
</dbReference>
<reference evidence="11" key="1">
    <citation type="submission" date="2017-10" db="EMBL/GenBank/DDBJ databases">
        <title>Rapid genome shrinkage in a self-fertile nematode reveals novel sperm competition proteins.</title>
        <authorList>
            <person name="Yin D."/>
            <person name="Schwarz E.M."/>
            <person name="Thomas C.G."/>
            <person name="Felde R.L."/>
            <person name="Korf I.F."/>
            <person name="Cutter A.D."/>
            <person name="Schartner C.M."/>
            <person name="Ralston E.J."/>
            <person name="Meyer B.J."/>
            <person name="Haag E.S."/>
        </authorList>
    </citation>
    <scope>NUCLEOTIDE SEQUENCE [LARGE SCALE GENOMIC DNA]</scope>
    <source>
        <strain evidence="11">JU1422</strain>
    </source>
</reference>
<evidence type="ECO:0000256" key="1">
    <source>
        <dbReference type="ARBA" id="ARBA00000476"/>
    </source>
</evidence>
<dbReference type="Proteomes" id="UP000230233">
    <property type="component" value="Chromosome III"/>
</dbReference>
<protein>
    <recommendedName>
        <fullName evidence="5 7">Putative hydroxypyruvate isomerase</fullName>
        <ecNumber evidence="4 7">5.3.1.22</ecNumber>
    </recommendedName>
</protein>
<feature type="active site" description="Proton donor/acceptor" evidence="8">
    <location>
        <position position="274"/>
    </location>
</feature>
<dbReference type="InterPro" id="IPR050417">
    <property type="entry name" value="Sugar_Epim/Isomerase"/>
</dbReference>
<evidence type="ECO:0000313" key="10">
    <source>
        <dbReference type="EMBL" id="PIC42070.1"/>
    </source>
</evidence>